<dbReference type="SMART" id="SM00597">
    <property type="entry name" value="ZnF_TTF"/>
    <property type="match status" value="1"/>
</dbReference>
<reference evidence="3" key="2">
    <citation type="submission" date="2025-08" db="UniProtKB">
        <authorList>
            <consortium name="Ensembl"/>
        </authorList>
    </citation>
    <scope>IDENTIFICATION</scope>
</reference>
<feature type="compositionally biased region" description="Polar residues" evidence="1">
    <location>
        <begin position="36"/>
        <end position="49"/>
    </location>
</feature>
<dbReference type="AlphaFoldDB" id="A0A8C4RPP3"/>
<dbReference type="Pfam" id="PF14291">
    <property type="entry name" value="DUF4371"/>
    <property type="match status" value="1"/>
</dbReference>
<dbReference type="Ensembl" id="ENSECRT00000005142.1">
    <property type="protein sequence ID" value="ENSECRP00000005059.1"/>
    <property type="gene ID" value="ENSECRG00000003416.1"/>
</dbReference>
<keyword evidence="4" id="KW-1185">Reference proteome</keyword>
<dbReference type="PANTHER" id="PTHR45749:SF35">
    <property type="entry name" value="AC-LIKE TRANSPOSASE-RELATED"/>
    <property type="match status" value="1"/>
</dbReference>
<sequence length="847" mass="95370">MPGPGKRHQQSGAEKRKKKKAQDEARASLSEDEVVPSSTDPEGLSSCTVTDAGCSTEASPSTSYEGTDAVVTTAHNLPTTGDNLQSGSSSIIIEKPSLIKEVETDVVSPVSALQVDPSLWPSRLTDSDRLEIVQRGPFKVESDFSFPKDKDGRGFNSLQCYRILTNGEKVLRSWLIYSKQKNCVFCFACKLFSTKDTNLSREGLGFSDWSNLSKSLRSHDNALDHTQSMLKWRELEMRLKNKKTIDHQELTLLEAEKKRWRDVLTRLVSITISLASRNLAFRGSSDRLYEANNGNFLKEVELLALFDPVMENHLSRVKDKSTRTHYLGQQIQNELIQLISDKILKTIVSNIHQAKYYSIILDCTPDTSHKEQMSVILRTVALEPKPEVKEYFLGYVEVFETTGLNLSNVILDKLQELQIPFENCRGQAYDNGANMKGKSQGVQARLLKQNPRALFVPCGAHSMNLVIADAAKASKDAVGYFGYVQKLFTFFSGATQRWNILLKHVHLTLKSWSDVRWESRLQSITAVRHQVKEIRNALIEARQAVNDPVAKVEAQALAEEVASFRFLICTVVWFDILTHINQVNKMLQSSLMQLDVAVRLIESAKHSLMKYRQSGFVDAQSTAKELCEALNIEPELKEKRLRSTKRHFAYEAADEPISDALKKLEVTFFNSVVDSALASLQERFEIFTQVKDRFGVLLDFSQVQGMSKETLQKHCTEVEKTLTAVEKGGSDIDGQELAQEIINLPQLPPLTTALEMLSFLHDNHLQELYPNLWIALRIAVTLPVTVASAERSFSKMKLIKTYLRSSMAQERMSGLAIVSINSELAKALSYEELIYDFASRKSRSVPL</sequence>
<evidence type="ECO:0000313" key="4">
    <source>
        <dbReference type="Proteomes" id="UP000694620"/>
    </source>
</evidence>
<evidence type="ECO:0000313" key="3">
    <source>
        <dbReference type="Ensembl" id="ENSECRP00000005059.1"/>
    </source>
</evidence>
<dbReference type="GO" id="GO:0046983">
    <property type="term" value="F:protein dimerization activity"/>
    <property type="evidence" value="ECO:0007669"/>
    <property type="project" value="InterPro"/>
</dbReference>
<feature type="compositionally biased region" description="Polar residues" evidence="1">
    <location>
        <begin position="56"/>
        <end position="65"/>
    </location>
</feature>
<feature type="region of interest" description="Disordered" evidence="1">
    <location>
        <begin position="1"/>
        <end position="66"/>
    </location>
</feature>
<dbReference type="InterPro" id="IPR006580">
    <property type="entry name" value="Znf_TTF"/>
</dbReference>
<dbReference type="InterPro" id="IPR008906">
    <property type="entry name" value="HATC_C_dom"/>
</dbReference>
<name>A0A8C4RPP3_ERPCA</name>
<dbReference type="SUPFAM" id="SSF53098">
    <property type="entry name" value="Ribonuclease H-like"/>
    <property type="match status" value="1"/>
</dbReference>
<accession>A0A8C4RPP3</accession>
<dbReference type="InterPro" id="IPR025398">
    <property type="entry name" value="DUF4371"/>
</dbReference>
<dbReference type="PANTHER" id="PTHR45749">
    <property type="match status" value="1"/>
</dbReference>
<feature type="compositionally biased region" description="Basic residues" evidence="1">
    <location>
        <begin position="1"/>
        <end position="20"/>
    </location>
</feature>
<dbReference type="InterPro" id="IPR012337">
    <property type="entry name" value="RNaseH-like_sf"/>
</dbReference>
<dbReference type="Proteomes" id="UP000694620">
    <property type="component" value="Chromosome 6"/>
</dbReference>
<proteinExistence type="predicted"/>
<evidence type="ECO:0000259" key="2">
    <source>
        <dbReference type="SMART" id="SM00597"/>
    </source>
</evidence>
<dbReference type="GeneTree" id="ENSGT00940000154356"/>
<organism evidence="3 4">
    <name type="scientific">Erpetoichthys calabaricus</name>
    <name type="common">Rope fish</name>
    <name type="synonym">Calamoichthys calabaricus</name>
    <dbReference type="NCBI Taxonomy" id="27687"/>
    <lineage>
        <taxon>Eukaryota</taxon>
        <taxon>Metazoa</taxon>
        <taxon>Chordata</taxon>
        <taxon>Craniata</taxon>
        <taxon>Vertebrata</taxon>
        <taxon>Euteleostomi</taxon>
        <taxon>Actinopterygii</taxon>
        <taxon>Polypteriformes</taxon>
        <taxon>Polypteridae</taxon>
        <taxon>Erpetoichthys</taxon>
    </lineage>
</organism>
<feature type="domain" description="TTF-type" evidence="2">
    <location>
        <begin position="159"/>
        <end position="244"/>
    </location>
</feature>
<reference evidence="3" key="1">
    <citation type="submission" date="2021-06" db="EMBL/GenBank/DDBJ databases">
        <authorList>
            <consortium name="Wellcome Sanger Institute Data Sharing"/>
        </authorList>
    </citation>
    <scope>NUCLEOTIDE SEQUENCE [LARGE SCALE GENOMIC DNA]</scope>
</reference>
<reference evidence="3" key="3">
    <citation type="submission" date="2025-09" db="UniProtKB">
        <authorList>
            <consortium name="Ensembl"/>
        </authorList>
    </citation>
    <scope>IDENTIFICATION</scope>
</reference>
<protein>
    <recommendedName>
        <fullName evidence="2">TTF-type domain-containing protein</fullName>
    </recommendedName>
</protein>
<dbReference type="Pfam" id="PF05699">
    <property type="entry name" value="Dimer_Tnp_hAT"/>
    <property type="match status" value="1"/>
</dbReference>
<evidence type="ECO:0000256" key="1">
    <source>
        <dbReference type="SAM" id="MobiDB-lite"/>
    </source>
</evidence>